<reference evidence="2" key="1">
    <citation type="submission" date="2017-02" db="UniProtKB">
        <authorList>
            <consortium name="WormBaseParasite"/>
        </authorList>
    </citation>
    <scope>IDENTIFICATION</scope>
</reference>
<evidence type="ECO:0000313" key="1">
    <source>
        <dbReference type="Proteomes" id="UP000036681"/>
    </source>
</evidence>
<dbReference type="WBParaSite" id="ALUE_0000247201-mRNA-1">
    <property type="protein sequence ID" value="ALUE_0000247201-mRNA-1"/>
    <property type="gene ID" value="ALUE_0000247201"/>
</dbReference>
<proteinExistence type="predicted"/>
<accession>A0A0M3HLS7</accession>
<sequence length="49" mass="5549">MTNARGRIANFIVYKKAFKLGEDVVGRFIFDGCPLPCLQVFSLFQIPLN</sequence>
<evidence type="ECO:0000313" key="2">
    <source>
        <dbReference type="WBParaSite" id="ALUE_0000247201-mRNA-1"/>
    </source>
</evidence>
<keyword evidence="1" id="KW-1185">Reference proteome</keyword>
<dbReference type="Proteomes" id="UP000036681">
    <property type="component" value="Unplaced"/>
</dbReference>
<dbReference type="AlphaFoldDB" id="A0A0M3HLS7"/>
<organism evidence="1 2">
    <name type="scientific">Ascaris lumbricoides</name>
    <name type="common">Giant roundworm</name>
    <dbReference type="NCBI Taxonomy" id="6252"/>
    <lineage>
        <taxon>Eukaryota</taxon>
        <taxon>Metazoa</taxon>
        <taxon>Ecdysozoa</taxon>
        <taxon>Nematoda</taxon>
        <taxon>Chromadorea</taxon>
        <taxon>Rhabditida</taxon>
        <taxon>Spirurina</taxon>
        <taxon>Ascaridomorpha</taxon>
        <taxon>Ascaridoidea</taxon>
        <taxon>Ascarididae</taxon>
        <taxon>Ascaris</taxon>
    </lineage>
</organism>
<protein>
    <submittedName>
        <fullName evidence="2">Uncharacterized protein</fullName>
    </submittedName>
</protein>
<name>A0A0M3HLS7_ASCLU</name>